<dbReference type="HOGENOM" id="CLU_2088550_0_0_1"/>
<keyword evidence="2" id="KW-0503">Monooxygenase</keyword>
<reference evidence="5" key="1">
    <citation type="journal article" date="2013" name="Nat. Commun.">
        <title>Whole-genome sequencing of Oryza brachyantha reveals mechanisms underlying Oryza genome evolution.</title>
        <authorList>
            <person name="Chen J."/>
            <person name="Huang Q."/>
            <person name="Gao D."/>
            <person name="Wang J."/>
            <person name="Lang Y."/>
            <person name="Liu T."/>
            <person name="Li B."/>
            <person name="Bai Z."/>
            <person name="Luis Goicoechea J."/>
            <person name="Liang C."/>
            <person name="Chen C."/>
            <person name="Zhang W."/>
            <person name="Sun S."/>
            <person name="Liao Y."/>
            <person name="Zhang X."/>
            <person name="Yang L."/>
            <person name="Song C."/>
            <person name="Wang M."/>
            <person name="Shi J."/>
            <person name="Liu G."/>
            <person name="Liu J."/>
            <person name="Zhou H."/>
            <person name="Zhou W."/>
            <person name="Yu Q."/>
            <person name="An N."/>
            <person name="Chen Y."/>
            <person name="Cai Q."/>
            <person name="Wang B."/>
            <person name="Liu B."/>
            <person name="Min J."/>
            <person name="Huang Y."/>
            <person name="Wu H."/>
            <person name="Li Z."/>
            <person name="Zhang Y."/>
            <person name="Yin Y."/>
            <person name="Song W."/>
            <person name="Jiang J."/>
            <person name="Jackson S.A."/>
            <person name="Wing R.A."/>
            <person name="Wang J."/>
            <person name="Chen M."/>
        </authorList>
    </citation>
    <scope>NUCLEOTIDE SEQUENCE [LARGE SCALE GENOMIC DNA]</scope>
    <source>
        <strain evidence="5">cv. IRGC 101232</strain>
    </source>
</reference>
<feature type="domain" description="FAD dependent oxidoreductase" evidence="4">
    <location>
        <begin position="13"/>
        <end position="60"/>
    </location>
</feature>
<dbReference type="AlphaFoldDB" id="J3LK44"/>
<dbReference type="PANTHER" id="PTHR45934:SF28">
    <property type="entry name" value="OS03G0153100 PROTEIN"/>
    <property type="match status" value="1"/>
</dbReference>
<dbReference type="InterPro" id="IPR036188">
    <property type="entry name" value="FAD/NAD-bd_sf"/>
</dbReference>
<dbReference type="EnsemblPlants" id="OB03G14200.1">
    <property type="protein sequence ID" value="OB03G14200.1"/>
    <property type="gene ID" value="OB03G14200"/>
</dbReference>
<dbReference type="InterPro" id="IPR044560">
    <property type="entry name" value="MOase"/>
</dbReference>
<evidence type="ECO:0000256" key="3">
    <source>
        <dbReference type="SAM" id="Phobius"/>
    </source>
</evidence>
<sequence>MQQKDSGDGEDAVVVVGVGIAGLAVALGLHRKGVRCLVLESSPELRASGFAFATWRNAWQALDALGVGDKIRKLHLQLGELHVFSSSTGEIAQQMDLTVQGKRSDVMLSLISTDYPT</sequence>
<dbReference type="Pfam" id="PF01266">
    <property type="entry name" value="DAO"/>
    <property type="match status" value="1"/>
</dbReference>
<keyword evidence="3" id="KW-1133">Transmembrane helix</keyword>
<evidence type="ECO:0000259" key="4">
    <source>
        <dbReference type="Pfam" id="PF01266"/>
    </source>
</evidence>
<dbReference type="InterPro" id="IPR006076">
    <property type="entry name" value="FAD-dep_OxRdtase"/>
</dbReference>
<dbReference type="PANTHER" id="PTHR45934">
    <property type="entry name" value="FAD/NAD(P)-BINDING OXIDOREDUCTASE FAMILY PROTEIN"/>
    <property type="match status" value="1"/>
</dbReference>
<dbReference type="GO" id="GO:0004497">
    <property type="term" value="F:monooxygenase activity"/>
    <property type="evidence" value="ECO:0007669"/>
    <property type="project" value="UniProtKB-KW"/>
</dbReference>
<dbReference type="Proteomes" id="UP000006038">
    <property type="component" value="Chromosome 3"/>
</dbReference>
<dbReference type="Gramene" id="OB03G14200.1">
    <property type="protein sequence ID" value="OB03G14200.1"/>
    <property type="gene ID" value="OB03G14200"/>
</dbReference>
<keyword evidence="6" id="KW-1185">Reference proteome</keyword>
<evidence type="ECO:0000313" key="6">
    <source>
        <dbReference type="Proteomes" id="UP000006038"/>
    </source>
</evidence>
<keyword evidence="3" id="KW-0472">Membrane</keyword>
<keyword evidence="1" id="KW-0560">Oxidoreductase</keyword>
<evidence type="ECO:0000256" key="2">
    <source>
        <dbReference type="ARBA" id="ARBA00023033"/>
    </source>
</evidence>
<proteinExistence type="predicted"/>
<name>J3LK44_ORYBR</name>
<evidence type="ECO:0000256" key="1">
    <source>
        <dbReference type="ARBA" id="ARBA00023002"/>
    </source>
</evidence>
<dbReference type="Gene3D" id="3.50.50.60">
    <property type="entry name" value="FAD/NAD(P)-binding domain"/>
    <property type="match status" value="1"/>
</dbReference>
<evidence type="ECO:0000313" key="5">
    <source>
        <dbReference type="EnsemblPlants" id="OB03G14200.1"/>
    </source>
</evidence>
<accession>J3LK44</accession>
<organism evidence="5">
    <name type="scientific">Oryza brachyantha</name>
    <name type="common">malo sina</name>
    <dbReference type="NCBI Taxonomy" id="4533"/>
    <lineage>
        <taxon>Eukaryota</taxon>
        <taxon>Viridiplantae</taxon>
        <taxon>Streptophyta</taxon>
        <taxon>Embryophyta</taxon>
        <taxon>Tracheophyta</taxon>
        <taxon>Spermatophyta</taxon>
        <taxon>Magnoliopsida</taxon>
        <taxon>Liliopsida</taxon>
        <taxon>Poales</taxon>
        <taxon>Poaceae</taxon>
        <taxon>BOP clade</taxon>
        <taxon>Oryzoideae</taxon>
        <taxon>Oryzeae</taxon>
        <taxon>Oryzinae</taxon>
        <taxon>Oryza</taxon>
    </lineage>
</organism>
<dbReference type="eggNOG" id="KOG2614">
    <property type="taxonomic scope" value="Eukaryota"/>
</dbReference>
<dbReference type="STRING" id="4533.J3LK44"/>
<protein>
    <recommendedName>
        <fullName evidence="4">FAD dependent oxidoreductase domain-containing protein</fullName>
    </recommendedName>
</protein>
<keyword evidence="3" id="KW-0812">Transmembrane</keyword>
<feature type="transmembrane region" description="Helical" evidence="3">
    <location>
        <begin position="12"/>
        <end position="29"/>
    </location>
</feature>
<dbReference type="OMA" id="FAFATCP"/>
<reference evidence="5" key="2">
    <citation type="submission" date="2013-04" db="UniProtKB">
        <authorList>
            <consortium name="EnsemblPlants"/>
        </authorList>
    </citation>
    <scope>IDENTIFICATION</scope>
</reference>
<dbReference type="SUPFAM" id="SSF51905">
    <property type="entry name" value="FAD/NAD(P)-binding domain"/>
    <property type="match status" value="1"/>
</dbReference>